<evidence type="ECO:0000256" key="4">
    <source>
        <dbReference type="ARBA" id="ARBA00022857"/>
    </source>
</evidence>
<keyword evidence="9" id="KW-0793">Thylakoid</keyword>
<keyword evidence="5" id="KW-0618">Plastoquinone</keyword>
<dbReference type="GO" id="GO:0048038">
    <property type="term" value="F:quinone binding"/>
    <property type="evidence" value="ECO:0007669"/>
    <property type="project" value="UniProtKB-KW"/>
</dbReference>
<evidence type="ECO:0000256" key="8">
    <source>
        <dbReference type="ARBA" id="ARBA00023027"/>
    </source>
</evidence>
<dbReference type="PANTHER" id="PTHR36727:SF2">
    <property type="entry name" value="NAD(P)H-QUINONE OXIDOREDUCTASE SUBUNIT L, CHLOROPLASTIC"/>
    <property type="match status" value="1"/>
</dbReference>
<dbReference type="Proteomes" id="UP000636709">
    <property type="component" value="Unassembled WGS sequence"/>
</dbReference>
<feature type="compositionally biased region" description="Low complexity" evidence="13">
    <location>
        <begin position="51"/>
        <end position="68"/>
    </location>
</feature>
<keyword evidence="6" id="KW-1278">Translocase</keyword>
<proteinExistence type="predicted"/>
<feature type="compositionally biased region" description="Basic and acidic residues" evidence="13">
    <location>
        <begin position="1"/>
        <end position="10"/>
    </location>
</feature>
<evidence type="ECO:0000256" key="1">
    <source>
        <dbReference type="ARBA" id="ARBA00004141"/>
    </source>
</evidence>
<evidence type="ECO:0000256" key="6">
    <source>
        <dbReference type="ARBA" id="ARBA00022967"/>
    </source>
</evidence>
<keyword evidence="3" id="KW-0874">Quinone</keyword>
<comment type="caution">
    <text evidence="14">The sequence shown here is derived from an EMBL/GenBank/DDBJ whole genome shotgun (WGS) entry which is preliminary data.</text>
</comment>
<evidence type="ECO:0000256" key="7">
    <source>
        <dbReference type="ARBA" id="ARBA00022989"/>
    </source>
</evidence>
<keyword evidence="15" id="KW-1185">Reference proteome</keyword>
<evidence type="ECO:0000256" key="9">
    <source>
        <dbReference type="ARBA" id="ARBA00023078"/>
    </source>
</evidence>
<sequence length="227" mass="26347">MRAVQHRDPKTVAYPEFPDKNERRRASAKFQIRLRSKLCPSPLMETTASWRLLSPSSSSPPAAPQLPRRQAKLAAPPPQRSAKFRALCLLHDKNSRLQRLASALQWGAVWAAVEAPAALAVTGEEDIDILGILPPLAAFAFFYFLVCPVPWRLQLFVVFNFVQPLIMNWMRTRWYKRKFVETYLQFMITYLFYPAKFPRDPTMKYPWSKPKEGTPLFKDRYPPIDTY</sequence>
<dbReference type="GO" id="GO:0016020">
    <property type="term" value="C:membrane"/>
    <property type="evidence" value="ECO:0007669"/>
    <property type="project" value="UniProtKB-SubCell"/>
</dbReference>
<evidence type="ECO:0000256" key="3">
    <source>
        <dbReference type="ARBA" id="ARBA00022719"/>
    </source>
</evidence>
<evidence type="ECO:0000313" key="15">
    <source>
        <dbReference type="Proteomes" id="UP000636709"/>
    </source>
</evidence>
<dbReference type="AlphaFoldDB" id="A0A835E2Q8"/>
<evidence type="ECO:0000256" key="10">
    <source>
        <dbReference type="ARBA" id="ARBA00023136"/>
    </source>
</evidence>
<comment type="subcellular location">
    <subcellularLocation>
        <location evidence="1">Membrane</location>
        <topology evidence="1">Multi-pass membrane protein</topology>
    </subcellularLocation>
</comment>
<keyword evidence="8" id="KW-0520">NAD</keyword>
<dbReference type="OrthoDB" id="2016985at2759"/>
<evidence type="ECO:0000256" key="11">
    <source>
        <dbReference type="ARBA" id="ARBA00047726"/>
    </source>
</evidence>
<dbReference type="PANTHER" id="PTHR36727">
    <property type="entry name" value="NAD(P)H-QUINONE OXIDOREDUCTASE SUBUNIT L, CHLOROPLASTIC"/>
    <property type="match status" value="1"/>
</dbReference>
<protein>
    <submittedName>
        <fullName evidence="14">Uncharacterized protein</fullName>
    </submittedName>
</protein>
<keyword evidence="2" id="KW-0812">Transmembrane</keyword>
<dbReference type="EMBL" id="JACEFO010002487">
    <property type="protein sequence ID" value="KAF8657679.1"/>
    <property type="molecule type" value="Genomic_DNA"/>
</dbReference>
<comment type="catalytic activity">
    <reaction evidence="12">
        <text>a plastoquinone + NADH + (n+1) H(+)(in) = a plastoquinol + NAD(+) + n H(+)(out)</text>
        <dbReference type="Rhea" id="RHEA:42608"/>
        <dbReference type="Rhea" id="RHEA-COMP:9561"/>
        <dbReference type="Rhea" id="RHEA-COMP:9562"/>
        <dbReference type="ChEBI" id="CHEBI:15378"/>
        <dbReference type="ChEBI" id="CHEBI:17757"/>
        <dbReference type="ChEBI" id="CHEBI:57540"/>
        <dbReference type="ChEBI" id="CHEBI:57945"/>
        <dbReference type="ChEBI" id="CHEBI:62192"/>
    </reaction>
</comment>
<evidence type="ECO:0000256" key="2">
    <source>
        <dbReference type="ARBA" id="ARBA00022692"/>
    </source>
</evidence>
<gene>
    <name evidence="14" type="ORF">HU200_059834</name>
</gene>
<keyword evidence="7" id="KW-1133">Transmembrane helix</keyword>
<evidence type="ECO:0000313" key="14">
    <source>
        <dbReference type="EMBL" id="KAF8657679.1"/>
    </source>
</evidence>
<comment type="catalytic activity">
    <reaction evidence="11">
        <text>a plastoquinone + NADPH + (n+1) H(+)(in) = a plastoquinol + NADP(+) + n H(+)(out)</text>
        <dbReference type="Rhea" id="RHEA:42612"/>
        <dbReference type="Rhea" id="RHEA-COMP:9561"/>
        <dbReference type="Rhea" id="RHEA-COMP:9562"/>
        <dbReference type="ChEBI" id="CHEBI:15378"/>
        <dbReference type="ChEBI" id="CHEBI:17757"/>
        <dbReference type="ChEBI" id="CHEBI:57783"/>
        <dbReference type="ChEBI" id="CHEBI:58349"/>
        <dbReference type="ChEBI" id="CHEBI:62192"/>
    </reaction>
</comment>
<dbReference type="InterPro" id="IPR019654">
    <property type="entry name" value="NADH-quinone_OxRdatse_su_L"/>
</dbReference>
<dbReference type="Pfam" id="PF10716">
    <property type="entry name" value="NdhL"/>
    <property type="match status" value="1"/>
</dbReference>
<reference evidence="14" key="1">
    <citation type="submission" date="2020-07" db="EMBL/GenBank/DDBJ databases">
        <title>Genome sequence and genetic diversity analysis of an under-domesticated orphan crop, white fonio (Digitaria exilis).</title>
        <authorList>
            <person name="Bennetzen J.L."/>
            <person name="Chen S."/>
            <person name="Ma X."/>
            <person name="Wang X."/>
            <person name="Yssel A.E.J."/>
            <person name="Chaluvadi S.R."/>
            <person name="Johnson M."/>
            <person name="Gangashetty P."/>
            <person name="Hamidou F."/>
            <person name="Sanogo M.D."/>
            <person name="Zwaenepoel A."/>
            <person name="Wallace J."/>
            <person name="Van De Peer Y."/>
            <person name="Van Deynze A."/>
        </authorList>
    </citation>
    <scope>NUCLEOTIDE SEQUENCE</scope>
    <source>
        <tissue evidence="14">Leaves</tissue>
    </source>
</reference>
<feature type="region of interest" description="Disordered" evidence="13">
    <location>
        <begin position="50"/>
        <end position="79"/>
    </location>
</feature>
<accession>A0A835E2Q8</accession>
<evidence type="ECO:0000256" key="5">
    <source>
        <dbReference type="ARBA" id="ARBA00022957"/>
    </source>
</evidence>
<evidence type="ECO:0000256" key="13">
    <source>
        <dbReference type="SAM" id="MobiDB-lite"/>
    </source>
</evidence>
<keyword evidence="4" id="KW-0521">NADP</keyword>
<keyword evidence="10" id="KW-0472">Membrane</keyword>
<name>A0A835E2Q8_9POAL</name>
<feature type="region of interest" description="Disordered" evidence="13">
    <location>
        <begin position="1"/>
        <end position="25"/>
    </location>
</feature>
<dbReference type="GO" id="GO:0016655">
    <property type="term" value="F:oxidoreductase activity, acting on NAD(P)H, quinone or similar compound as acceptor"/>
    <property type="evidence" value="ECO:0007669"/>
    <property type="project" value="InterPro"/>
</dbReference>
<evidence type="ECO:0000256" key="12">
    <source>
        <dbReference type="ARBA" id="ARBA00048026"/>
    </source>
</evidence>
<organism evidence="14 15">
    <name type="scientific">Digitaria exilis</name>
    <dbReference type="NCBI Taxonomy" id="1010633"/>
    <lineage>
        <taxon>Eukaryota</taxon>
        <taxon>Viridiplantae</taxon>
        <taxon>Streptophyta</taxon>
        <taxon>Embryophyta</taxon>
        <taxon>Tracheophyta</taxon>
        <taxon>Spermatophyta</taxon>
        <taxon>Magnoliopsida</taxon>
        <taxon>Liliopsida</taxon>
        <taxon>Poales</taxon>
        <taxon>Poaceae</taxon>
        <taxon>PACMAD clade</taxon>
        <taxon>Panicoideae</taxon>
        <taxon>Panicodae</taxon>
        <taxon>Paniceae</taxon>
        <taxon>Anthephorinae</taxon>
        <taxon>Digitaria</taxon>
    </lineage>
</organism>